<accession>A0AAD8GZ99</accession>
<proteinExistence type="predicted"/>
<dbReference type="AlphaFoldDB" id="A0AAD8GZ99"/>
<dbReference type="Proteomes" id="UP001237642">
    <property type="component" value="Unassembled WGS sequence"/>
</dbReference>
<sequence length="194" mass="22350">MSMRMTDTEWEQLLGKEIPKISSVEESKQLKQATDIVSLEEEITQLDPKTREDKTTARIAEEQEQLIVNEILRGIRPLALRSLCLTRLFFHYLRLVVDIQMKKLQEYYKGWRSGHSEKPVQPANEFQFPEAEEKANIVKDFVSVFFRPEPCSDTTVGSALSFKSPGEHRLGTSGLIPVMLPPLNTFKAFIRMYT</sequence>
<evidence type="ECO:0000313" key="1">
    <source>
        <dbReference type="EMBL" id="KAK1358057.1"/>
    </source>
</evidence>
<evidence type="ECO:0000313" key="2">
    <source>
        <dbReference type="Proteomes" id="UP001237642"/>
    </source>
</evidence>
<reference evidence="1" key="2">
    <citation type="submission" date="2023-05" db="EMBL/GenBank/DDBJ databases">
        <authorList>
            <person name="Schelkunov M.I."/>
        </authorList>
    </citation>
    <scope>NUCLEOTIDE SEQUENCE</scope>
    <source>
        <strain evidence="1">Hsosn_3</strain>
        <tissue evidence="1">Leaf</tissue>
    </source>
</reference>
<dbReference type="EMBL" id="JAUIZM010000011">
    <property type="protein sequence ID" value="KAK1358057.1"/>
    <property type="molecule type" value="Genomic_DNA"/>
</dbReference>
<keyword evidence="2" id="KW-1185">Reference proteome</keyword>
<name>A0AAD8GZ99_9APIA</name>
<organism evidence="1 2">
    <name type="scientific">Heracleum sosnowskyi</name>
    <dbReference type="NCBI Taxonomy" id="360622"/>
    <lineage>
        <taxon>Eukaryota</taxon>
        <taxon>Viridiplantae</taxon>
        <taxon>Streptophyta</taxon>
        <taxon>Embryophyta</taxon>
        <taxon>Tracheophyta</taxon>
        <taxon>Spermatophyta</taxon>
        <taxon>Magnoliopsida</taxon>
        <taxon>eudicotyledons</taxon>
        <taxon>Gunneridae</taxon>
        <taxon>Pentapetalae</taxon>
        <taxon>asterids</taxon>
        <taxon>campanulids</taxon>
        <taxon>Apiales</taxon>
        <taxon>Apiaceae</taxon>
        <taxon>Apioideae</taxon>
        <taxon>apioid superclade</taxon>
        <taxon>Tordylieae</taxon>
        <taxon>Tordyliinae</taxon>
        <taxon>Heracleum</taxon>
    </lineage>
</organism>
<comment type="caution">
    <text evidence="1">The sequence shown here is derived from an EMBL/GenBank/DDBJ whole genome shotgun (WGS) entry which is preliminary data.</text>
</comment>
<protein>
    <submittedName>
        <fullName evidence="1">Uncharacterized protein</fullName>
    </submittedName>
</protein>
<gene>
    <name evidence="1" type="ORF">POM88_051313</name>
</gene>
<reference evidence="1" key="1">
    <citation type="submission" date="2023-02" db="EMBL/GenBank/DDBJ databases">
        <title>Genome of toxic invasive species Heracleum sosnowskyi carries increased number of genes despite the absence of recent whole-genome duplications.</title>
        <authorList>
            <person name="Schelkunov M."/>
            <person name="Shtratnikova V."/>
            <person name="Makarenko M."/>
            <person name="Klepikova A."/>
            <person name="Omelchenko D."/>
            <person name="Novikova G."/>
            <person name="Obukhova E."/>
            <person name="Bogdanov V."/>
            <person name="Penin A."/>
            <person name="Logacheva M."/>
        </authorList>
    </citation>
    <scope>NUCLEOTIDE SEQUENCE</scope>
    <source>
        <strain evidence="1">Hsosn_3</strain>
        <tissue evidence="1">Leaf</tissue>
    </source>
</reference>